<dbReference type="OrthoDB" id="257992at2759"/>
<organism evidence="1">
    <name type="scientific">Spodoptera frugiperda</name>
    <name type="common">Fall armyworm</name>
    <dbReference type="NCBI Taxonomy" id="7108"/>
    <lineage>
        <taxon>Eukaryota</taxon>
        <taxon>Metazoa</taxon>
        <taxon>Ecdysozoa</taxon>
        <taxon>Arthropoda</taxon>
        <taxon>Hexapoda</taxon>
        <taxon>Insecta</taxon>
        <taxon>Pterygota</taxon>
        <taxon>Neoptera</taxon>
        <taxon>Endopterygota</taxon>
        <taxon>Lepidoptera</taxon>
        <taxon>Glossata</taxon>
        <taxon>Ditrysia</taxon>
        <taxon>Noctuoidea</taxon>
        <taxon>Noctuidae</taxon>
        <taxon>Amphipyrinae</taxon>
        <taxon>Spodoptera</taxon>
    </lineage>
</organism>
<evidence type="ECO:0000313" key="1">
    <source>
        <dbReference type="EMBL" id="SOQ43241.1"/>
    </source>
</evidence>
<protein>
    <submittedName>
        <fullName evidence="1">SFRICE_020924</fullName>
    </submittedName>
</protein>
<name>A0A2H1VQX2_SPOFR</name>
<sequence>MSIFFFRFHNLQRAEENRKKHYRNTKTRRNMNSDVLTAPSRLLERPLSEPVDSLDEIALQIPRTIYITKTQKHTASKE</sequence>
<dbReference type="EMBL" id="ODYU01003901">
    <property type="protein sequence ID" value="SOQ43241.1"/>
    <property type="molecule type" value="Genomic_DNA"/>
</dbReference>
<dbReference type="AlphaFoldDB" id="A0A2H1VQX2"/>
<proteinExistence type="predicted"/>
<gene>
    <name evidence="1" type="ORF">SFRICE_020924</name>
</gene>
<accession>A0A2H1VQX2</accession>
<reference evidence="1" key="1">
    <citation type="submission" date="2016-07" db="EMBL/GenBank/DDBJ databases">
        <authorList>
            <person name="Bretaudeau A."/>
        </authorList>
    </citation>
    <scope>NUCLEOTIDE SEQUENCE</scope>
    <source>
        <strain evidence="1">Rice</strain>
        <tissue evidence="1">Whole body</tissue>
    </source>
</reference>